<dbReference type="EMBL" id="MFPS01000009">
    <property type="protein sequence ID" value="OGH58571.1"/>
    <property type="molecule type" value="Genomic_DNA"/>
</dbReference>
<evidence type="ECO:0000313" key="2">
    <source>
        <dbReference type="Proteomes" id="UP000177067"/>
    </source>
</evidence>
<organism evidence="1 2">
    <name type="scientific">Candidatus Magasanikbacteria bacterium RIFCSPHIGHO2_01_FULL_33_34</name>
    <dbReference type="NCBI Taxonomy" id="1798671"/>
    <lineage>
        <taxon>Bacteria</taxon>
        <taxon>Candidatus Magasanikiibacteriota</taxon>
    </lineage>
</organism>
<proteinExistence type="predicted"/>
<evidence type="ECO:0000313" key="1">
    <source>
        <dbReference type="EMBL" id="OGH58571.1"/>
    </source>
</evidence>
<sequence>MQENDDNNDFFISIQLAQITNLGKSQYVGEFTIGNNSVFFLLFSDKIISELKEIMPIKATPKNKKYKLQEREICNWAQIRSVFQMSIHNSKGKEFRISDELYEYLYNLIWRRVLAEPMGTGIDLTYTVVLKLDSEEQCVESIDFLQRLSSELKFDVTTMLNYTYIQLDTLKVS</sequence>
<comment type="caution">
    <text evidence="1">The sequence shown here is derived from an EMBL/GenBank/DDBJ whole genome shotgun (WGS) entry which is preliminary data.</text>
</comment>
<name>A0A1F6LGU9_9BACT</name>
<gene>
    <name evidence="1" type="ORF">A2725_02615</name>
</gene>
<protein>
    <submittedName>
        <fullName evidence="1">Uncharacterized protein</fullName>
    </submittedName>
</protein>
<reference evidence="1 2" key="1">
    <citation type="journal article" date="2016" name="Nat. Commun.">
        <title>Thousands of microbial genomes shed light on interconnected biogeochemical processes in an aquifer system.</title>
        <authorList>
            <person name="Anantharaman K."/>
            <person name="Brown C.T."/>
            <person name="Hug L.A."/>
            <person name="Sharon I."/>
            <person name="Castelle C.J."/>
            <person name="Probst A.J."/>
            <person name="Thomas B.C."/>
            <person name="Singh A."/>
            <person name="Wilkins M.J."/>
            <person name="Karaoz U."/>
            <person name="Brodie E.L."/>
            <person name="Williams K.H."/>
            <person name="Hubbard S.S."/>
            <person name="Banfield J.F."/>
        </authorList>
    </citation>
    <scope>NUCLEOTIDE SEQUENCE [LARGE SCALE GENOMIC DNA]</scope>
</reference>
<dbReference type="AlphaFoldDB" id="A0A1F6LGU9"/>
<dbReference type="Proteomes" id="UP000177067">
    <property type="component" value="Unassembled WGS sequence"/>
</dbReference>
<accession>A0A1F6LGU9</accession>